<dbReference type="InterPro" id="IPR050259">
    <property type="entry name" value="SDR"/>
</dbReference>
<evidence type="ECO:0000256" key="1">
    <source>
        <dbReference type="ARBA" id="ARBA00006484"/>
    </source>
</evidence>
<dbReference type="Proteomes" id="UP000444316">
    <property type="component" value="Unassembled WGS sequence"/>
</dbReference>
<dbReference type="Gene3D" id="3.40.50.720">
    <property type="entry name" value="NAD(P)-binding Rossmann-like Domain"/>
    <property type="match status" value="1"/>
</dbReference>
<comment type="similarity">
    <text evidence="1">Belongs to the short-chain dehydrogenases/reductases (SDR) family.</text>
</comment>
<organism evidence="2 3">
    <name type="scientific">Duganella fentianensis</name>
    <dbReference type="NCBI Taxonomy" id="2692177"/>
    <lineage>
        <taxon>Bacteria</taxon>
        <taxon>Pseudomonadati</taxon>
        <taxon>Pseudomonadota</taxon>
        <taxon>Betaproteobacteria</taxon>
        <taxon>Burkholderiales</taxon>
        <taxon>Oxalobacteraceae</taxon>
        <taxon>Telluria group</taxon>
        <taxon>Duganella</taxon>
    </lineage>
</organism>
<dbReference type="Pfam" id="PF13561">
    <property type="entry name" value="adh_short_C2"/>
    <property type="match status" value="1"/>
</dbReference>
<dbReference type="AlphaFoldDB" id="A0A845I2Q7"/>
<evidence type="ECO:0000313" key="3">
    <source>
        <dbReference type="Proteomes" id="UP000444316"/>
    </source>
</evidence>
<sequence length="247" mass="26390">MLLQDQTAIITGCNRGIGKEVLTLLAENGADIFACVRQETAEFTAFMAELSARTGRSITPVYFDLADAEAVKAGARSIIGSKRKVDILVNNAGVASGAFFQMTSISDMKNVFEINFFNQLLFTQSIARYMMRAKSGAIVNIASTAGLIGDAGMTSYGSSKAALMFATKTLATELGEHNIRVNAVAPSITRTAMFDQMEEQARNKLIASCALKRAAEPREVANAVLFLASPMASYVSGQVLRVDGGHI</sequence>
<dbReference type="EMBL" id="WWCL01000003">
    <property type="protein sequence ID" value="MYN46075.1"/>
    <property type="molecule type" value="Genomic_DNA"/>
</dbReference>
<dbReference type="PANTHER" id="PTHR42879">
    <property type="entry name" value="3-OXOACYL-(ACYL-CARRIER-PROTEIN) REDUCTASE"/>
    <property type="match status" value="1"/>
</dbReference>
<keyword evidence="3" id="KW-1185">Reference proteome</keyword>
<evidence type="ECO:0000313" key="2">
    <source>
        <dbReference type="EMBL" id="MYN46075.1"/>
    </source>
</evidence>
<dbReference type="PRINTS" id="PR00080">
    <property type="entry name" value="SDRFAMILY"/>
</dbReference>
<dbReference type="RefSeq" id="WP_161035675.1">
    <property type="nucleotide sequence ID" value="NZ_WWCL01000003.1"/>
</dbReference>
<comment type="caution">
    <text evidence="2">The sequence shown here is derived from an EMBL/GenBank/DDBJ whole genome shotgun (WGS) entry which is preliminary data.</text>
</comment>
<dbReference type="PRINTS" id="PR00081">
    <property type="entry name" value="GDHRDH"/>
</dbReference>
<gene>
    <name evidence="2" type="ORF">GTP23_13550</name>
</gene>
<proteinExistence type="inferred from homology"/>
<name>A0A845I2Q7_9BURK</name>
<dbReference type="InterPro" id="IPR002347">
    <property type="entry name" value="SDR_fam"/>
</dbReference>
<dbReference type="InterPro" id="IPR036291">
    <property type="entry name" value="NAD(P)-bd_dom_sf"/>
</dbReference>
<reference evidence="2" key="1">
    <citation type="submission" date="2019-12" db="EMBL/GenBank/DDBJ databases">
        <title>Novel species isolated from a subtropical stream in China.</title>
        <authorList>
            <person name="Lu H."/>
        </authorList>
    </citation>
    <scope>NUCLEOTIDE SEQUENCE [LARGE SCALE GENOMIC DNA]</scope>
    <source>
        <strain evidence="2">FT93W</strain>
    </source>
</reference>
<dbReference type="PANTHER" id="PTHR42879:SF2">
    <property type="entry name" value="3-OXOACYL-[ACYL-CARRIER-PROTEIN] REDUCTASE FABG"/>
    <property type="match status" value="1"/>
</dbReference>
<accession>A0A845I2Q7</accession>
<dbReference type="FunFam" id="3.40.50.720:FF:000084">
    <property type="entry name" value="Short-chain dehydrogenase reductase"/>
    <property type="match status" value="1"/>
</dbReference>
<protein>
    <submittedName>
        <fullName evidence="2">SDR family oxidoreductase</fullName>
    </submittedName>
</protein>
<dbReference type="SUPFAM" id="SSF51735">
    <property type="entry name" value="NAD(P)-binding Rossmann-fold domains"/>
    <property type="match status" value="1"/>
</dbReference>